<name>B9KEI1_CAMLR</name>
<reference evidence="1 2" key="1">
    <citation type="journal article" date="2008" name="Foodborne Pathog. Dis.">
        <title>The complete genome sequence and analysis of the human pathogen Campylobacter lari.</title>
        <authorList>
            <person name="Miller W.G."/>
            <person name="Wang G."/>
            <person name="Binnewies T.T."/>
            <person name="Parker C.T."/>
        </authorList>
    </citation>
    <scope>NUCLEOTIDE SEQUENCE [LARGE SCALE GENOMIC DNA]</scope>
    <source>
        <strain evidence="2">RM2100 / D67 / ATCC BAA-1060</strain>
    </source>
</reference>
<dbReference type="AlphaFoldDB" id="B9KEI1"/>
<dbReference type="STRING" id="306263.Cla_0100"/>
<organism evidence="1 2">
    <name type="scientific">Campylobacter lari (strain RM2100 / D67 / ATCC BAA-1060)</name>
    <dbReference type="NCBI Taxonomy" id="306263"/>
    <lineage>
        <taxon>Bacteria</taxon>
        <taxon>Pseudomonadati</taxon>
        <taxon>Campylobacterota</taxon>
        <taxon>Epsilonproteobacteria</taxon>
        <taxon>Campylobacterales</taxon>
        <taxon>Campylobacteraceae</taxon>
        <taxon>Campylobacter</taxon>
    </lineage>
</organism>
<protein>
    <submittedName>
        <fullName evidence="1">Uncharacterized protein</fullName>
    </submittedName>
</protein>
<dbReference type="eggNOG" id="ENOG503038D">
    <property type="taxonomic scope" value="Bacteria"/>
</dbReference>
<keyword evidence="2" id="KW-1185">Reference proteome</keyword>
<gene>
    <name evidence="1" type="ordered locus">Cla_0100</name>
</gene>
<evidence type="ECO:0000313" key="2">
    <source>
        <dbReference type="Proteomes" id="UP000007727"/>
    </source>
</evidence>
<proteinExistence type="predicted"/>
<dbReference type="KEGG" id="cla:CLA_0100"/>
<dbReference type="EMBL" id="CP000932">
    <property type="protein sequence ID" value="ACM63466.1"/>
    <property type="molecule type" value="Genomic_DNA"/>
</dbReference>
<dbReference type="HOGENOM" id="CLU_1173743_0_0_7"/>
<accession>B9KEI1</accession>
<evidence type="ECO:0000313" key="1">
    <source>
        <dbReference type="EMBL" id="ACM63466.1"/>
    </source>
</evidence>
<sequence>MIAYYVTWDLTMKQKDNVIEAFKNNNNFATLSQLYMLTDVSKWETKTPFASIRRILQTNKEFYKITAGLWGLTEKKHEIEKKLNLINNECQFSHSYYQGLIVSIGNLRGFQTFVPSQDKNKYFMDTRLGDLATLDSLYSFTYDELTQKAKFSDCIWFNERKMPHAFYEVEHSTNIKNSINRFYELQDFRAKFFIVAHKNRYREFQNIISNSIYEKIKDIVYFADYESIAKQYEKESVKYEMGI</sequence>
<dbReference type="Proteomes" id="UP000007727">
    <property type="component" value="Chromosome"/>
</dbReference>